<dbReference type="HAMAP" id="MF_01325_B">
    <property type="entry name" value="Ribosomal_uL3_B"/>
    <property type="match status" value="1"/>
</dbReference>
<evidence type="ECO:0000256" key="9">
    <source>
        <dbReference type="RuleBase" id="RU003906"/>
    </source>
</evidence>
<dbReference type="KEGG" id="shv:AAT16_01295"/>
<dbReference type="Proteomes" id="UP000034029">
    <property type="component" value="Chromosome"/>
</dbReference>
<feature type="region of interest" description="Disordered" evidence="10">
    <location>
        <begin position="126"/>
        <end position="156"/>
    </location>
</feature>
<gene>
    <name evidence="7" type="primary">rplC</name>
    <name evidence="11" type="ORF">AAT16_01295</name>
    <name evidence="12" type="ORF">SAMN05216235_1632</name>
</gene>
<dbReference type="FunFam" id="3.30.160.810:FF:000002">
    <property type="entry name" value="50S ribosomal protein L3"/>
    <property type="match status" value="1"/>
</dbReference>
<dbReference type="GO" id="GO:0003735">
    <property type="term" value="F:structural constituent of ribosome"/>
    <property type="evidence" value="ECO:0007669"/>
    <property type="project" value="UniProtKB-UniRule"/>
</dbReference>
<sequence length="220" mass="23787">MTKGILGKKVGMTQVFGENGELIPVTVVEAAGNVVLQKKTEEVDGYNAVQIGFDDKREFFDGARSKKYANKAETGHAKASGKAPKRFVREFKNLATDEFEVGQEVTVDTFEAGDFVDVTATSKGKGFQGNIKRHNQSRGPMGHGSRFHRAPGSIGMMSDPARVFKGKAMPGRMGGETVTLQNLEIVKVDAERNVLLVKGNVPGPRKGYLKIAAAFKKGVK</sequence>
<name>A0A0F7HIA5_9STAP</name>
<keyword evidence="13" id="KW-1185">Reference proteome</keyword>
<keyword evidence="2 7" id="KW-0699">rRNA-binding</keyword>
<evidence type="ECO:0000256" key="10">
    <source>
        <dbReference type="SAM" id="MobiDB-lite"/>
    </source>
</evidence>
<keyword evidence="4 7" id="KW-0689">Ribosomal protein</keyword>
<dbReference type="Proteomes" id="UP000183090">
    <property type="component" value="Unassembled WGS sequence"/>
</dbReference>
<organism evidence="12 14">
    <name type="scientific">Salinicoccus halodurans</name>
    <dbReference type="NCBI Taxonomy" id="407035"/>
    <lineage>
        <taxon>Bacteria</taxon>
        <taxon>Bacillati</taxon>
        <taxon>Bacillota</taxon>
        <taxon>Bacilli</taxon>
        <taxon>Bacillales</taxon>
        <taxon>Staphylococcaceae</taxon>
        <taxon>Salinicoccus</taxon>
    </lineage>
</organism>
<dbReference type="RefSeq" id="WP_046789174.1">
    <property type="nucleotide sequence ID" value="NZ_CP011366.1"/>
</dbReference>
<evidence type="ECO:0000256" key="5">
    <source>
        <dbReference type="ARBA" id="ARBA00023274"/>
    </source>
</evidence>
<dbReference type="InterPro" id="IPR009000">
    <property type="entry name" value="Transl_B-barrel_sf"/>
</dbReference>
<dbReference type="Gene3D" id="2.40.30.10">
    <property type="entry name" value="Translation factors"/>
    <property type="match status" value="1"/>
</dbReference>
<dbReference type="FunFam" id="2.40.30.10:FF:000004">
    <property type="entry name" value="50S ribosomal protein L3"/>
    <property type="match status" value="1"/>
</dbReference>
<dbReference type="EMBL" id="FOTB01000003">
    <property type="protein sequence ID" value="SFK76939.1"/>
    <property type="molecule type" value="Genomic_DNA"/>
</dbReference>
<dbReference type="SUPFAM" id="SSF50447">
    <property type="entry name" value="Translation proteins"/>
    <property type="match status" value="1"/>
</dbReference>
<dbReference type="AlphaFoldDB" id="A0A0F7HIA5"/>
<reference evidence="13" key="2">
    <citation type="submission" date="2015-04" db="EMBL/GenBank/DDBJ databases">
        <title>Complete genome sequence of Salinicoccus halodurans strain H3B36, isolated from the Qaidam basin of China.</title>
        <authorList>
            <person name="Ma Y."/>
            <person name="Jiang K."/>
            <person name="Xue Y."/>
        </authorList>
    </citation>
    <scope>NUCLEOTIDE SEQUENCE [LARGE SCALE GENOMIC DNA]</scope>
    <source>
        <strain evidence="13">H3B36</strain>
    </source>
</reference>
<dbReference type="GO" id="GO:0019843">
    <property type="term" value="F:rRNA binding"/>
    <property type="evidence" value="ECO:0007669"/>
    <property type="project" value="UniProtKB-UniRule"/>
</dbReference>
<dbReference type="NCBIfam" id="TIGR03625">
    <property type="entry name" value="L3_bact"/>
    <property type="match status" value="1"/>
</dbReference>
<evidence type="ECO:0000313" key="14">
    <source>
        <dbReference type="Proteomes" id="UP000183090"/>
    </source>
</evidence>
<dbReference type="InterPro" id="IPR019927">
    <property type="entry name" value="Ribosomal_uL3_bac/org-type"/>
</dbReference>
<dbReference type="GO" id="GO:0006412">
    <property type="term" value="P:translation"/>
    <property type="evidence" value="ECO:0007669"/>
    <property type="project" value="UniProtKB-UniRule"/>
</dbReference>
<evidence type="ECO:0000256" key="8">
    <source>
        <dbReference type="RuleBase" id="RU003905"/>
    </source>
</evidence>
<dbReference type="Pfam" id="PF00297">
    <property type="entry name" value="Ribosomal_L3"/>
    <property type="match status" value="1"/>
</dbReference>
<evidence type="ECO:0000256" key="1">
    <source>
        <dbReference type="ARBA" id="ARBA00006540"/>
    </source>
</evidence>
<evidence type="ECO:0000313" key="13">
    <source>
        <dbReference type="Proteomes" id="UP000034029"/>
    </source>
</evidence>
<dbReference type="PROSITE" id="PS00474">
    <property type="entry name" value="RIBOSOMAL_L3"/>
    <property type="match status" value="1"/>
</dbReference>
<keyword evidence="3 7" id="KW-0694">RNA-binding</keyword>
<protein>
    <recommendedName>
        <fullName evidence="6 7">Large ribosomal subunit protein uL3</fullName>
    </recommendedName>
</protein>
<evidence type="ECO:0000256" key="2">
    <source>
        <dbReference type="ARBA" id="ARBA00022730"/>
    </source>
</evidence>
<dbReference type="OrthoDB" id="9806135at2"/>
<comment type="subunit">
    <text evidence="7 9">Part of the 50S ribosomal subunit. Forms a cluster with proteins L14 and L19.</text>
</comment>
<evidence type="ECO:0000256" key="4">
    <source>
        <dbReference type="ARBA" id="ARBA00022980"/>
    </source>
</evidence>
<dbReference type="EMBL" id="CP011366">
    <property type="protein sequence ID" value="AKG72978.1"/>
    <property type="molecule type" value="Genomic_DNA"/>
</dbReference>
<evidence type="ECO:0000313" key="12">
    <source>
        <dbReference type="EMBL" id="SFK76939.1"/>
    </source>
</evidence>
<comment type="similarity">
    <text evidence="1 7 8">Belongs to the universal ribosomal protein uL3 family.</text>
</comment>
<comment type="function">
    <text evidence="7 9">One of the primary rRNA binding proteins, it binds directly near the 3'-end of the 23S rRNA, where it nucleates assembly of the 50S subunit.</text>
</comment>
<keyword evidence="5 7" id="KW-0687">Ribonucleoprotein</keyword>
<reference evidence="11 13" key="1">
    <citation type="journal article" date="2015" name="Int. J. Syst. Evol. Microbiol.">
        <title>Complete genome sequence of Salinicoccus halodurans H3B36, isolated from the Qaidam Basin in China.</title>
        <authorList>
            <person name="Jiang K."/>
            <person name="Xue Y."/>
            <person name="Ma Y."/>
        </authorList>
    </citation>
    <scope>NUCLEOTIDE SEQUENCE [LARGE SCALE GENOMIC DNA]</scope>
    <source>
        <strain evidence="11 13">H3B36</strain>
    </source>
</reference>
<proteinExistence type="inferred from homology"/>
<dbReference type="PANTHER" id="PTHR11229:SF16">
    <property type="entry name" value="LARGE RIBOSOMAL SUBUNIT PROTEIN UL3C"/>
    <property type="match status" value="1"/>
</dbReference>
<evidence type="ECO:0000256" key="7">
    <source>
        <dbReference type="HAMAP-Rule" id="MF_01325"/>
    </source>
</evidence>
<accession>A0A0F7HIA5</accession>
<dbReference type="InterPro" id="IPR000597">
    <property type="entry name" value="Ribosomal_uL3"/>
</dbReference>
<dbReference type="GO" id="GO:0022625">
    <property type="term" value="C:cytosolic large ribosomal subunit"/>
    <property type="evidence" value="ECO:0007669"/>
    <property type="project" value="TreeGrafter"/>
</dbReference>
<reference evidence="12 14" key="3">
    <citation type="submission" date="2016-10" db="EMBL/GenBank/DDBJ databases">
        <authorList>
            <person name="Varghese N."/>
            <person name="Submissions S."/>
        </authorList>
    </citation>
    <scope>NUCLEOTIDE SEQUENCE [LARGE SCALE GENOMIC DNA]</scope>
    <source>
        <strain evidence="12 14">CGMCC 1.6501</strain>
    </source>
</reference>
<dbReference type="PANTHER" id="PTHR11229">
    <property type="entry name" value="50S RIBOSOMAL PROTEIN L3"/>
    <property type="match status" value="1"/>
</dbReference>
<dbReference type="Gene3D" id="3.30.160.810">
    <property type="match status" value="1"/>
</dbReference>
<evidence type="ECO:0000256" key="3">
    <source>
        <dbReference type="ARBA" id="ARBA00022884"/>
    </source>
</evidence>
<evidence type="ECO:0000313" key="11">
    <source>
        <dbReference type="EMBL" id="AKG72978.1"/>
    </source>
</evidence>
<evidence type="ECO:0000256" key="6">
    <source>
        <dbReference type="ARBA" id="ARBA00035243"/>
    </source>
</evidence>
<dbReference type="InterPro" id="IPR019926">
    <property type="entry name" value="Ribosomal_uL3_CS"/>
</dbReference>